<dbReference type="EMBL" id="JADWDJ010000012">
    <property type="protein sequence ID" value="KAG5272972.1"/>
    <property type="molecule type" value="Genomic_DNA"/>
</dbReference>
<name>A0AAV6GG79_9TELE</name>
<dbReference type="AlphaFoldDB" id="A0AAV6GG79"/>
<evidence type="ECO:0000256" key="2">
    <source>
        <dbReference type="ARBA" id="ARBA00006843"/>
    </source>
</evidence>
<dbReference type="InterPro" id="IPR007593">
    <property type="entry name" value="CD225/Dispanin_fam"/>
</dbReference>
<feature type="transmembrane region" description="Helical" evidence="6">
    <location>
        <begin position="82"/>
        <end position="107"/>
    </location>
</feature>
<gene>
    <name evidence="7" type="ORF">AALO_G00171300</name>
</gene>
<evidence type="ECO:0000256" key="1">
    <source>
        <dbReference type="ARBA" id="ARBA00004370"/>
    </source>
</evidence>
<dbReference type="Proteomes" id="UP000823561">
    <property type="component" value="Chromosome 12"/>
</dbReference>
<dbReference type="PANTHER" id="PTHR14948:SF19">
    <property type="entry name" value="TRANSMEMBRANE PROTEIN 233"/>
    <property type="match status" value="1"/>
</dbReference>
<accession>A0AAV6GG79</accession>
<dbReference type="InterPro" id="IPR051423">
    <property type="entry name" value="CD225/Dispanin"/>
</dbReference>
<evidence type="ECO:0000256" key="5">
    <source>
        <dbReference type="ARBA" id="ARBA00023136"/>
    </source>
</evidence>
<sequence length="110" mass="12087">MALGMPYSDAKSSLNGSADFEHSWNAEAPTPPPMQSYLILTIFTCFCPAYPVNIVALVFSLMSRKSYELGDYEGSKRLGKQALHVAIASLIIGIIIIIIFFVVQFALIEL</sequence>
<keyword evidence="8" id="KW-1185">Reference proteome</keyword>
<evidence type="ECO:0000256" key="4">
    <source>
        <dbReference type="ARBA" id="ARBA00022989"/>
    </source>
</evidence>
<proteinExistence type="inferred from homology"/>
<comment type="caution">
    <text evidence="7">The sequence shown here is derived from an EMBL/GenBank/DDBJ whole genome shotgun (WGS) entry which is preliminary data.</text>
</comment>
<reference evidence="7" key="1">
    <citation type="submission" date="2020-10" db="EMBL/GenBank/DDBJ databases">
        <title>Chromosome-scale genome assembly of the Allis shad, Alosa alosa.</title>
        <authorList>
            <person name="Margot Z."/>
            <person name="Christophe K."/>
            <person name="Cabau C."/>
            <person name="Louis A."/>
            <person name="Berthelot C."/>
            <person name="Parey E."/>
            <person name="Roest Crollius H."/>
            <person name="Montfort J."/>
            <person name="Robinson-Rechavi M."/>
            <person name="Bucao C."/>
            <person name="Bouchez O."/>
            <person name="Gislard M."/>
            <person name="Lluch J."/>
            <person name="Milhes M."/>
            <person name="Lampietro C."/>
            <person name="Lopez Roques C."/>
            <person name="Donnadieu C."/>
            <person name="Braasch I."/>
            <person name="Desvignes T."/>
            <person name="Postlethwait J."/>
            <person name="Bobe J."/>
            <person name="Guiguen Y."/>
        </authorList>
    </citation>
    <scope>NUCLEOTIDE SEQUENCE</scope>
    <source>
        <strain evidence="7">M-15738</strain>
        <tissue evidence="7">Blood</tissue>
    </source>
</reference>
<evidence type="ECO:0000313" key="8">
    <source>
        <dbReference type="Proteomes" id="UP000823561"/>
    </source>
</evidence>
<dbReference type="PANTHER" id="PTHR14948">
    <property type="entry name" value="NG5"/>
    <property type="match status" value="1"/>
</dbReference>
<dbReference type="GO" id="GO:0016020">
    <property type="term" value="C:membrane"/>
    <property type="evidence" value="ECO:0007669"/>
    <property type="project" value="UniProtKB-SubCell"/>
</dbReference>
<evidence type="ECO:0008006" key="9">
    <source>
        <dbReference type="Google" id="ProtNLM"/>
    </source>
</evidence>
<keyword evidence="5 6" id="KW-0472">Membrane</keyword>
<keyword evidence="3 6" id="KW-0812">Transmembrane</keyword>
<evidence type="ECO:0000313" key="7">
    <source>
        <dbReference type="EMBL" id="KAG5272972.1"/>
    </source>
</evidence>
<comment type="subcellular location">
    <subcellularLocation>
        <location evidence="1">Membrane</location>
    </subcellularLocation>
</comment>
<keyword evidence="4 6" id="KW-1133">Transmembrane helix</keyword>
<comment type="similarity">
    <text evidence="2">Belongs to the CD225/Dispanin family.</text>
</comment>
<dbReference type="Pfam" id="PF04505">
    <property type="entry name" value="CD225"/>
    <property type="match status" value="1"/>
</dbReference>
<protein>
    <recommendedName>
        <fullName evidence="9">Transmembrane protein 233</fullName>
    </recommendedName>
</protein>
<organism evidence="7 8">
    <name type="scientific">Alosa alosa</name>
    <name type="common">allis shad</name>
    <dbReference type="NCBI Taxonomy" id="278164"/>
    <lineage>
        <taxon>Eukaryota</taxon>
        <taxon>Metazoa</taxon>
        <taxon>Chordata</taxon>
        <taxon>Craniata</taxon>
        <taxon>Vertebrata</taxon>
        <taxon>Euteleostomi</taxon>
        <taxon>Actinopterygii</taxon>
        <taxon>Neopterygii</taxon>
        <taxon>Teleostei</taxon>
        <taxon>Clupei</taxon>
        <taxon>Clupeiformes</taxon>
        <taxon>Clupeoidei</taxon>
        <taxon>Clupeidae</taxon>
        <taxon>Alosa</taxon>
    </lineage>
</organism>
<evidence type="ECO:0000256" key="3">
    <source>
        <dbReference type="ARBA" id="ARBA00022692"/>
    </source>
</evidence>
<feature type="transmembrane region" description="Helical" evidence="6">
    <location>
        <begin position="37"/>
        <end position="61"/>
    </location>
</feature>
<evidence type="ECO:0000256" key="6">
    <source>
        <dbReference type="SAM" id="Phobius"/>
    </source>
</evidence>